<proteinExistence type="predicted"/>
<sequence length="216" mass="24248">SLVLLGQLRASTFSAQAVALLNYPRNEVMVSAAWLIHLFPDVSVRTGVLEAALDAEKWLYDPAERAREHGMKQAFLFEYLGIMRVKEIEETLAKQFNKGVPGVLERRVASMWALGLLYENNPDPALAARLHDRIQDRNSPNPERFPVRRACLLALGMMRSTASQPIVQESWEIDDVSERLRGAARWVHPLVGLALPPAIAPIEQPMGGWRLNPYSD</sequence>
<accession>A0A5C6M4A2</accession>
<gene>
    <name evidence="1" type="ORF">E3A20_18500</name>
</gene>
<dbReference type="InterPro" id="IPR011989">
    <property type="entry name" value="ARM-like"/>
</dbReference>
<reference evidence="1 2" key="2">
    <citation type="submission" date="2019-08" db="EMBL/GenBank/DDBJ databases">
        <authorList>
            <person name="Henke P."/>
        </authorList>
    </citation>
    <scope>NUCLEOTIDE SEQUENCE [LARGE SCALE GENOMIC DNA]</scope>
    <source>
        <strain evidence="1">Phe10_nw2017</strain>
    </source>
</reference>
<dbReference type="Proteomes" id="UP000321083">
    <property type="component" value="Unassembled WGS sequence"/>
</dbReference>
<reference evidence="1 2" key="1">
    <citation type="submission" date="2019-08" db="EMBL/GenBank/DDBJ databases">
        <title>100 year-old enigma solved: identification of Planctomyces bekefii, the type genus and species of the phylum Planctomycetes.</title>
        <authorList>
            <person name="Svetlana D.N."/>
            <person name="Overmann J."/>
        </authorList>
    </citation>
    <scope>NUCLEOTIDE SEQUENCE [LARGE SCALE GENOMIC DNA]</scope>
    <source>
        <strain evidence="1">Phe10_nw2017</strain>
    </source>
</reference>
<keyword evidence="2" id="KW-1185">Reference proteome</keyword>
<evidence type="ECO:0000313" key="2">
    <source>
        <dbReference type="Proteomes" id="UP000321083"/>
    </source>
</evidence>
<evidence type="ECO:0000313" key="1">
    <source>
        <dbReference type="EMBL" id="TWW09023.1"/>
    </source>
</evidence>
<evidence type="ECO:0008006" key="3">
    <source>
        <dbReference type="Google" id="ProtNLM"/>
    </source>
</evidence>
<name>A0A5C6M4A2_9PLAN</name>
<dbReference type="AlphaFoldDB" id="A0A5C6M4A2"/>
<dbReference type="Gene3D" id="1.25.10.10">
    <property type="entry name" value="Leucine-rich Repeat Variant"/>
    <property type="match status" value="1"/>
</dbReference>
<organism evidence="1 2">
    <name type="scientific">Planctomyces bekefii</name>
    <dbReference type="NCBI Taxonomy" id="1653850"/>
    <lineage>
        <taxon>Bacteria</taxon>
        <taxon>Pseudomonadati</taxon>
        <taxon>Planctomycetota</taxon>
        <taxon>Planctomycetia</taxon>
        <taxon>Planctomycetales</taxon>
        <taxon>Planctomycetaceae</taxon>
        <taxon>Planctomyces</taxon>
    </lineage>
</organism>
<comment type="caution">
    <text evidence="1">The sequence shown here is derived from an EMBL/GenBank/DDBJ whole genome shotgun (WGS) entry which is preliminary data.</text>
</comment>
<protein>
    <recommendedName>
        <fullName evidence="3">HEAT repeat domain-containing protein</fullName>
    </recommendedName>
</protein>
<dbReference type="EMBL" id="SRHE01000415">
    <property type="protein sequence ID" value="TWW09023.1"/>
    <property type="molecule type" value="Genomic_DNA"/>
</dbReference>
<feature type="non-terminal residue" evidence="1">
    <location>
        <position position="1"/>
    </location>
</feature>